<name>A0A5R9J8E3_9PROT</name>
<accession>A0A5R9J8E3</accession>
<protein>
    <submittedName>
        <fullName evidence="2">Uncharacterized protein</fullName>
    </submittedName>
</protein>
<dbReference type="RefSeq" id="WP_138328162.1">
    <property type="nucleotide sequence ID" value="NZ_VCDI01000020.1"/>
</dbReference>
<gene>
    <name evidence="2" type="ORF">FE263_21825</name>
</gene>
<evidence type="ECO:0000313" key="3">
    <source>
        <dbReference type="Proteomes" id="UP000305654"/>
    </source>
</evidence>
<sequence>MTEIQRLRRLLSVERAHRMQLESNIEILIELLADTREPAISTQASLRHLLRAVQAGGRHARQLDVRYRVVVQEHVGPVEALQHSEVPGLLGEASKLGLPGFIEWLSKQRPDLAQIIRDARVGPDPDRNPGCEALPGE</sequence>
<keyword evidence="3" id="KW-1185">Reference proteome</keyword>
<dbReference type="Proteomes" id="UP000305654">
    <property type="component" value="Unassembled WGS sequence"/>
</dbReference>
<evidence type="ECO:0000256" key="1">
    <source>
        <dbReference type="SAM" id="MobiDB-lite"/>
    </source>
</evidence>
<comment type="caution">
    <text evidence="2">The sequence shown here is derived from an EMBL/GenBank/DDBJ whole genome shotgun (WGS) entry which is preliminary data.</text>
</comment>
<feature type="region of interest" description="Disordered" evidence="1">
    <location>
        <begin position="118"/>
        <end position="137"/>
    </location>
</feature>
<reference evidence="2 3" key="1">
    <citation type="submission" date="2019-05" db="EMBL/GenBank/DDBJ databases">
        <authorList>
            <person name="Pankratov T."/>
            <person name="Grouzdev D."/>
        </authorList>
    </citation>
    <scope>NUCLEOTIDE SEQUENCE [LARGE SCALE GENOMIC DNA]</scope>
    <source>
        <strain evidence="2 3">KEBCLARHB70R</strain>
    </source>
</reference>
<dbReference type="AlphaFoldDB" id="A0A5R9J8E3"/>
<organism evidence="2 3">
    <name type="scientific">Lichenicoccus roseus</name>
    <dbReference type="NCBI Taxonomy" id="2683649"/>
    <lineage>
        <taxon>Bacteria</taxon>
        <taxon>Pseudomonadati</taxon>
        <taxon>Pseudomonadota</taxon>
        <taxon>Alphaproteobacteria</taxon>
        <taxon>Acetobacterales</taxon>
        <taxon>Acetobacteraceae</taxon>
        <taxon>Lichenicoccus</taxon>
    </lineage>
</organism>
<feature type="compositionally biased region" description="Basic and acidic residues" evidence="1">
    <location>
        <begin position="118"/>
        <end position="129"/>
    </location>
</feature>
<evidence type="ECO:0000313" key="2">
    <source>
        <dbReference type="EMBL" id="TLU70468.1"/>
    </source>
</evidence>
<proteinExistence type="predicted"/>
<dbReference type="EMBL" id="VCDI01000020">
    <property type="protein sequence ID" value="TLU70468.1"/>
    <property type="molecule type" value="Genomic_DNA"/>
</dbReference>